<comment type="caution">
    <text evidence="2">The sequence shown here is derived from an EMBL/GenBank/DDBJ whole genome shotgun (WGS) entry which is preliminary data.</text>
</comment>
<dbReference type="InterPro" id="IPR029058">
    <property type="entry name" value="AB_hydrolase_fold"/>
</dbReference>
<dbReference type="Gene3D" id="3.40.50.1820">
    <property type="entry name" value="alpha/beta hydrolase"/>
    <property type="match status" value="1"/>
</dbReference>
<protein>
    <submittedName>
        <fullName evidence="2">Alpha/beta fold hydrolase</fullName>
    </submittedName>
</protein>
<gene>
    <name evidence="2" type="ORF">FCL42_05985</name>
</gene>
<evidence type="ECO:0000313" key="3">
    <source>
        <dbReference type="Proteomes" id="UP000305675"/>
    </source>
</evidence>
<dbReference type="Pfam" id="PF12146">
    <property type="entry name" value="Hydrolase_4"/>
    <property type="match status" value="1"/>
</dbReference>
<accession>A0A4U1BQG1</accession>
<sequence length="320" mass="35975">MNQPFELRPKADGRPTRGVLLVHGLGDSPWSFVDVGQALMEQGYLVRTVLLEGHGTRPGDMIGADYQHWRDVVAHHTQLLKQEVGKVYLGGFSTGANLAYLQANNDPEIAGLMLFSPAFISDEQFIGLSPLLAWFKPWLYEPSLEGSSNAARYRFVPTNGFAQYYYSSAAAQDAIDDKPFERPVFMALTAHDSVLEATEIRALFERRFTHPDSRLIWFDNRGEIGQDRVRVLDSRVPELKISNMSHMGMLFSPANPYYGIDGSQRICHNGQTEMDTAACLEGEPVWYGAWGTQVEGVAHARLTFNPYFDTMMAQLNRVFE</sequence>
<dbReference type="EMBL" id="SWCJ01000003">
    <property type="protein sequence ID" value="TKB56869.1"/>
    <property type="molecule type" value="Genomic_DNA"/>
</dbReference>
<keyword evidence="3" id="KW-1185">Reference proteome</keyword>
<dbReference type="InterPro" id="IPR022742">
    <property type="entry name" value="Hydrolase_4"/>
</dbReference>
<dbReference type="GO" id="GO:0016787">
    <property type="term" value="F:hydrolase activity"/>
    <property type="evidence" value="ECO:0007669"/>
    <property type="project" value="UniProtKB-KW"/>
</dbReference>
<name>A0A4U1BQG1_9GAMM</name>
<dbReference type="AlphaFoldDB" id="A0A4U1BQG1"/>
<dbReference type="Proteomes" id="UP000305675">
    <property type="component" value="Unassembled WGS sequence"/>
</dbReference>
<evidence type="ECO:0000259" key="1">
    <source>
        <dbReference type="Pfam" id="PF12146"/>
    </source>
</evidence>
<proteinExistence type="predicted"/>
<feature type="domain" description="Serine aminopeptidase S33" evidence="1">
    <location>
        <begin position="15"/>
        <end position="140"/>
    </location>
</feature>
<dbReference type="OrthoDB" id="8476759at2"/>
<reference evidence="2 3" key="1">
    <citation type="submission" date="2019-04" db="EMBL/GenBank/DDBJ databases">
        <authorList>
            <person name="Hwang J.C."/>
        </authorList>
    </citation>
    <scope>NUCLEOTIDE SEQUENCE [LARGE SCALE GENOMIC DNA]</scope>
    <source>
        <strain evidence="2 3">IMCC35002</strain>
    </source>
</reference>
<keyword evidence="2" id="KW-0378">Hydrolase</keyword>
<evidence type="ECO:0000313" key="2">
    <source>
        <dbReference type="EMBL" id="TKB56869.1"/>
    </source>
</evidence>
<dbReference type="SUPFAM" id="SSF53474">
    <property type="entry name" value="alpha/beta-Hydrolases"/>
    <property type="match status" value="1"/>
</dbReference>
<organism evidence="2 3">
    <name type="scientific">Ferrimonas aestuarii</name>
    <dbReference type="NCBI Taxonomy" id="2569539"/>
    <lineage>
        <taxon>Bacteria</taxon>
        <taxon>Pseudomonadati</taxon>
        <taxon>Pseudomonadota</taxon>
        <taxon>Gammaproteobacteria</taxon>
        <taxon>Alteromonadales</taxon>
        <taxon>Ferrimonadaceae</taxon>
        <taxon>Ferrimonas</taxon>
    </lineage>
</organism>